<dbReference type="RefSeq" id="WP_198475031.1">
    <property type="nucleotide sequence ID" value="NZ_JADGMQ010000002.1"/>
</dbReference>
<dbReference type="Proteomes" id="UP000601789">
    <property type="component" value="Unassembled WGS sequence"/>
</dbReference>
<protein>
    <submittedName>
        <fullName evidence="2">Uncharacterized protein</fullName>
    </submittedName>
</protein>
<proteinExistence type="predicted"/>
<comment type="caution">
    <text evidence="2">The sequence shown here is derived from an EMBL/GenBank/DDBJ whole genome shotgun (WGS) entry which is preliminary data.</text>
</comment>
<evidence type="ECO:0000256" key="1">
    <source>
        <dbReference type="SAM" id="MobiDB-lite"/>
    </source>
</evidence>
<evidence type="ECO:0000313" key="2">
    <source>
        <dbReference type="EMBL" id="MBI1620074.1"/>
    </source>
</evidence>
<gene>
    <name evidence="2" type="ORF">IOD40_05270</name>
</gene>
<feature type="region of interest" description="Disordered" evidence="1">
    <location>
        <begin position="31"/>
        <end position="58"/>
    </location>
</feature>
<reference evidence="2 3" key="1">
    <citation type="submission" date="2020-10" db="EMBL/GenBank/DDBJ databases">
        <title>Aquamicrobium zhengzhouensis sp. nov., a exopolysaccharide producing bacterium isolated from farmland soil.</title>
        <authorList>
            <person name="Wang X."/>
        </authorList>
    </citation>
    <scope>NUCLEOTIDE SEQUENCE [LARGE SCALE GENOMIC DNA]</scope>
    <source>
        <strain evidence="3">cd-1</strain>
    </source>
</reference>
<dbReference type="EMBL" id="JADGMQ010000002">
    <property type="protein sequence ID" value="MBI1620074.1"/>
    <property type="molecule type" value="Genomic_DNA"/>
</dbReference>
<evidence type="ECO:0000313" key="3">
    <source>
        <dbReference type="Proteomes" id="UP000601789"/>
    </source>
</evidence>
<accession>A0ABS0S9X2</accession>
<sequence>MKPNLYIGETETFKMCGQRFRVTIEQDSDMGAPWEEHEGHGPVSEDYTENKGPGGLILSENRGRGRTLIYDFAEACRIARRDGWGFLPGKLIIDRFAHSGRRKFRAYVQGGTSELTAYGKTPQEATTALYAMHRATFPSARAYAAAAARADFDRLRDWCRNEWTWCGVVVTAIDRDGEETGETASLWGIESDADSYLWEVAEELAAGMIAPQCRAA</sequence>
<name>A0ABS0S9X2_9HYPH</name>
<keyword evidence="3" id="KW-1185">Reference proteome</keyword>
<organism evidence="2 3">
    <name type="scientific">Aquamicrobium zhengzhouense</name>
    <dbReference type="NCBI Taxonomy" id="2781738"/>
    <lineage>
        <taxon>Bacteria</taxon>
        <taxon>Pseudomonadati</taxon>
        <taxon>Pseudomonadota</taxon>
        <taxon>Alphaproteobacteria</taxon>
        <taxon>Hyphomicrobiales</taxon>
        <taxon>Phyllobacteriaceae</taxon>
        <taxon>Aquamicrobium</taxon>
    </lineage>
</organism>